<dbReference type="OrthoDB" id="10464351at2759"/>
<sequence length="63" mass="7517">MALWSCNSVLDYSWDYIELDTYTESHSEHFRKDGMVSTYVLNIISCLSKTWFAIIASVYRWRL</sequence>
<keyword evidence="3" id="KW-1185">Reference proteome</keyword>
<keyword evidence="1" id="KW-1133">Transmembrane helix</keyword>
<comment type="caution">
    <text evidence="2">The sequence shown here is derived from an EMBL/GenBank/DDBJ whole genome shotgun (WGS) entry which is preliminary data.</text>
</comment>
<proteinExistence type="predicted"/>
<protein>
    <submittedName>
        <fullName evidence="2">Uncharacterized protein</fullName>
    </submittedName>
</protein>
<evidence type="ECO:0000313" key="2">
    <source>
        <dbReference type="EMBL" id="KAJ5196330.1"/>
    </source>
</evidence>
<dbReference type="AlphaFoldDB" id="A0A9W9MBG9"/>
<organism evidence="2 3">
    <name type="scientific">Penicillium cf. viridicatum</name>
    <dbReference type="NCBI Taxonomy" id="2972119"/>
    <lineage>
        <taxon>Eukaryota</taxon>
        <taxon>Fungi</taxon>
        <taxon>Dikarya</taxon>
        <taxon>Ascomycota</taxon>
        <taxon>Pezizomycotina</taxon>
        <taxon>Eurotiomycetes</taxon>
        <taxon>Eurotiomycetidae</taxon>
        <taxon>Eurotiales</taxon>
        <taxon>Aspergillaceae</taxon>
        <taxon>Penicillium</taxon>
    </lineage>
</organism>
<name>A0A9W9MBG9_9EURO</name>
<keyword evidence="1" id="KW-0472">Membrane</keyword>
<dbReference type="Proteomes" id="UP001150942">
    <property type="component" value="Unassembled WGS sequence"/>
</dbReference>
<keyword evidence="1" id="KW-0812">Transmembrane</keyword>
<dbReference type="EMBL" id="JAPQKQ010000005">
    <property type="protein sequence ID" value="KAJ5196330.1"/>
    <property type="molecule type" value="Genomic_DNA"/>
</dbReference>
<evidence type="ECO:0000256" key="1">
    <source>
        <dbReference type="SAM" id="Phobius"/>
    </source>
</evidence>
<gene>
    <name evidence="2" type="ORF">N7449_006809</name>
</gene>
<reference evidence="2" key="2">
    <citation type="journal article" date="2023" name="IMA Fungus">
        <title>Comparative genomic study of the Penicillium genus elucidates a diverse pangenome and 15 lateral gene transfer events.</title>
        <authorList>
            <person name="Petersen C."/>
            <person name="Sorensen T."/>
            <person name="Nielsen M.R."/>
            <person name="Sondergaard T.E."/>
            <person name="Sorensen J.L."/>
            <person name="Fitzpatrick D.A."/>
            <person name="Frisvad J.C."/>
            <person name="Nielsen K.L."/>
        </authorList>
    </citation>
    <scope>NUCLEOTIDE SEQUENCE</scope>
    <source>
        <strain evidence="2">IBT 20477</strain>
    </source>
</reference>
<accession>A0A9W9MBG9</accession>
<reference evidence="2" key="1">
    <citation type="submission" date="2022-11" db="EMBL/GenBank/DDBJ databases">
        <authorList>
            <person name="Petersen C."/>
        </authorList>
    </citation>
    <scope>NUCLEOTIDE SEQUENCE</scope>
    <source>
        <strain evidence="2">IBT 20477</strain>
    </source>
</reference>
<evidence type="ECO:0000313" key="3">
    <source>
        <dbReference type="Proteomes" id="UP001150942"/>
    </source>
</evidence>
<feature type="transmembrane region" description="Helical" evidence="1">
    <location>
        <begin position="39"/>
        <end position="59"/>
    </location>
</feature>